<gene>
    <name evidence="1" type="ORF">SFRICE_029051</name>
</gene>
<accession>A0A2H1VG72</accession>
<reference evidence="1" key="1">
    <citation type="submission" date="2016-07" db="EMBL/GenBank/DDBJ databases">
        <authorList>
            <person name="Bretaudeau A."/>
        </authorList>
    </citation>
    <scope>NUCLEOTIDE SEQUENCE</scope>
    <source>
        <strain evidence="1">Rice</strain>
        <tissue evidence="1">Whole body</tissue>
    </source>
</reference>
<dbReference type="AlphaFoldDB" id="A0A2H1VG72"/>
<dbReference type="EMBL" id="ODYU01002126">
    <property type="protein sequence ID" value="SOQ39224.1"/>
    <property type="molecule type" value="Genomic_DNA"/>
</dbReference>
<proteinExistence type="predicted"/>
<sequence>MFLIKVQITPVLQLFQTFFVLFDYRSNRVPIKFKFPCLDARWKLFYNLLHCLTYPCFGSFFYNTE</sequence>
<name>A0A2H1VG72_SPOFR</name>
<protein>
    <submittedName>
        <fullName evidence="1">SFRICE_029051</fullName>
    </submittedName>
</protein>
<evidence type="ECO:0000313" key="1">
    <source>
        <dbReference type="EMBL" id="SOQ39224.1"/>
    </source>
</evidence>
<organism evidence="1">
    <name type="scientific">Spodoptera frugiperda</name>
    <name type="common">Fall armyworm</name>
    <dbReference type="NCBI Taxonomy" id="7108"/>
    <lineage>
        <taxon>Eukaryota</taxon>
        <taxon>Metazoa</taxon>
        <taxon>Ecdysozoa</taxon>
        <taxon>Arthropoda</taxon>
        <taxon>Hexapoda</taxon>
        <taxon>Insecta</taxon>
        <taxon>Pterygota</taxon>
        <taxon>Neoptera</taxon>
        <taxon>Endopterygota</taxon>
        <taxon>Lepidoptera</taxon>
        <taxon>Glossata</taxon>
        <taxon>Ditrysia</taxon>
        <taxon>Noctuoidea</taxon>
        <taxon>Noctuidae</taxon>
        <taxon>Amphipyrinae</taxon>
        <taxon>Spodoptera</taxon>
    </lineage>
</organism>